<organism evidence="1 2">
    <name type="scientific">Parnassius apollo</name>
    <name type="common">Apollo butterfly</name>
    <name type="synonym">Papilio apollo</name>
    <dbReference type="NCBI Taxonomy" id="110799"/>
    <lineage>
        <taxon>Eukaryota</taxon>
        <taxon>Metazoa</taxon>
        <taxon>Ecdysozoa</taxon>
        <taxon>Arthropoda</taxon>
        <taxon>Hexapoda</taxon>
        <taxon>Insecta</taxon>
        <taxon>Pterygota</taxon>
        <taxon>Neoptera</taxon>
        <taxon>Endopterygota</taxon>
        <taxon>Lepidoptera</taxon>
        <taxon>Glossata</taxon>
        <taxon>Ditrysia</taxon>
        <taxon>Papilionoidea</taxon>
        <taxon>Papilionidae</taxon>
        <taxon>Parnassiinae</taxon>
        <taxon>Parnassini</taxon>
        <taxon>Parnassius</taxon>
        <taxon>Parnassius</taxon>
    </lineage>
</organism>
<evidence type="ECO:0000313" key="1">
    <source>
        <dbReference type="EMBL" id="CAG4973421.1"/>
    </source>
</evidence>
<dbReference type="EMBL" id="CAJQZP010000637">
    <property type="protein sequence ID" value="CAG4973421.1"/>
    <property type="molecule type" value="Genomic_DNA"/>
</dbReference>
<sequence length="112" mass="12364">MPCKKSASRTNNHLSINLLFIRKCAVLNAIPTTMSVAGGIVDCKERHALCSGGSIQARKTLLLNKLGKTFFITSCGSAHFIILLQEIFPRKSVKQQDAEVFLHHPRKSFLAV</sequence>
<gene>
    <name evidence="1" type="ORF">PAPOLLO_LOCUS8750</name>
</gene>
<comment type="caution">
    <text evidence="1">The sequence shown here is derived from an EMBL/GenBank/DDBJ whole genome shotgun (WGS) entry which is preliminary data.</text>
</comment>
<dbReference type="AlphaFoldDB" id="A0A8S3WPM0"/>
<reference evidence="1" key="1">
    <citation type="submission" date="2021-04" db="EMBL/GenBank/DDBJ databases">
        <authorList>
            <person name="Tunstrom K."/>
        </authorList>
    </citation>
    <scope>NUCLEOTIDE SEQUENCE</scope>
</reference>
<accession>A0A8S3WPM0</accession>
<protein>
    <submittedName>
        <fullName evidence="1">(apollo) hypothetical protein</fullName>
    </submittedName>
</protein>
<name>A0A8S3WPM0_PARAO</name>
<dbReference type="Proteomes" id="UP000691718">
    <property type="component" value="Unassembled WGS sequence"/>
</dbReference>
<proteinExistence type="predicted"/>
<evidence type="ECO:0000313" key="2">
    <source>
        <dbReference type="Proteomes" id="UP000691718"/>
    </source>
</evidence>
<keyword evidence="2" id="KW-1185">Reference proteome</keyword>